<sequence>MRIFRGPRPPFIRGAAAARLRRSQGCSALQRFQRFGLALRATAAQRWAIWPCGPRGLRPLDS</sequence>
<accession>H6L4L2</accession>
<evidence type="ECO:0000313" key="1">
    <source>
        <dbReference type="EMBL" id="AFC23936.1"/>
    </source>
</evidence>
<dbReference type="AlphaFoldDB" id="H6L4L2"/>
<name>H6L4L2_SAPGL</name>
<proteinExistence type="predicted"/>
<evidence type="ECO:0000313" key="2">
    <source>
        <dbReference type="Proteomes" id="UP000007519"/>
    </source>
</evidence>
<protein>
    <submittedName>
        <fullName evidence="1">Uncharacterized protein</fullName>
    </submittedName>
</protein>
<dbReference type="EMBL" id="CP002831">
    <property type="protein sequence ID" value="AFC23936.1"/>
    <property type="molecule type" value="Genomic_DNA"/>
</dbReference>
<dbReference type="KEGG" id="sgn:SGRA_1201"/>
<organism evidence="1 2">
    <name type="scientific">Saprospira grandis (strain Lewin)</name>
    <dbReference type="NCBI Taxonomy" id="984262"/>
    <lineage>
        <taxon>Bacteria</taxon>
        <taxon>Pseudomonadati</taxon>
        <taxon>Bacteroidota</taxon>
        <taxon>Saprospiria</taxon>
        <taxon>Saprospirales</taxon>
        <taxon>Saprospiraceae</taxon>
        <taxon>Saprospira</taxon>
    </lineage>
</organism>
<gene>
    <name evidence="1" type="ordered locus">SGRA_1201</name>
</gene>
<reference evidence="1 2" key="1">
    <citation type="journal article" date="2012" name="Stand. Genomic Sci.">
        <title>Complete genome sequencing and analysis of Saprospira grandis str. Lewin, a predatory marine bacterium.</title>
        <authorList>
            <person name="Saw J.H."/>
            <person name="Yuryev A."/>
            <person name="Kanbe M."/>
            <person name="Hou S."/>
            <person name="Young A.G."/>
            <person name="Aizawa S."/>
            <person name="Alam M."/>
        </authorList>
    </citation>
    <scope>NUCLEOTIDE SEQUENCE [LARGE SCALE GENOMIC DNA]</scope>
    <source>
        <strain evidence="1 2">Lewin</strain>
    </source>
</reference>
<dbReference type="Proteomes" id="UP000007519">
    <property type="component" value="Chromosome"/>
</dbReference>
<dbReference type="HOGENOM" id="CLU_2901677_0_0_10"/>
<keyword evidence="2" id="KW-1185">Reference proteome</keyword>
<dbReference type="STRING" id="984262.SGRA_1201"/>